<feature type="domain" description="MULE transposase" evidence="2">
    <location>
        <begin position="286"/>
        <end position="379"/>
    </location>
</feature>
<reference evidence="3" key="1">
    <citation type="journal article" date="2022" name="Plant J.">
        <title>Strategies of tolerance reflected in two North American maple genomes.</title>
        <authorList>
            <person name="McEvoy S.L."/>
            <person name="Sezen U.U."/>
            <person name="Trouern-Trend A."/>
            <person name="McMahon S.M."/>
            <person name="Schaberg P.G."/>
            <person name="Yang J."/>
            <person name="Wegrzyn J.L."/>
            <person name="Swenson N.G."/>
        </authorList>
    </citation>
    <scope>NUCLEOTIDE SEQUENCE</scope>
    <source>
        <strain evidence="3">NS2018</strain>
    </source>
</reference>
<name>A0AA39VFD1_ACESA</name>
<dbReference type="Proteomes" id="UP001168877">
    <property type="component" value="Unassembled WGS sequence"/>
</dbReference>
<dbReference type="AlphaFoldDB" id="A0AA39VFD1"/>
<accession>A0AA39VFD1</accession>
<keyword evidence="4" id="KW-1185">Reference proteome</keyword>
<dbReference type="InterPro" id="IPR004330">
    <property type="entry name" value="FAR1_DNA_bnd_dom"/>
</dbReference>
<gene>
    <name evidence="3" type="ORF">LWI29_006670</name>
</gene>
<feature type="domain" description="FAR1" evidence="1">
    <location>
        <begin position="79"/>
        <end position="165"/>
    </location>
</feature>
<evidence type="ECO:0000259" key="1">
    <source>
        <dbReference type="Pfam" id="PF03101"/>
    </source>
</evidence>
<organism evidence="3 4">
    <name type="scientific">Acer saccharum</name>
    <name type="common">Sugar maple</name>
    <dbReference type="NCBI Taxonomy" id="4024"/>
    <lineage>
        <taxon>Eukaryota</taxon>
        <taxon>Viridiplantae</taxon>
        <taxon>Streptophyta</taxon>
        <taxon>Embryophyta</taxon>
        <taxon>Tracheophyta</taxon>
        <taxon>Spermatophyta</taxon>
        <taxon>Magnoliopsida</taxon>
        <taxon>eudicotyledons</taxon>
        <taxon>Gunneridae</taxon>
        <taxon>Pentapetalae</taxon>
        <taxon>rosids</taxon>
        <taxon>malvids</taxon>
        <taxon>Sapindales</taxon>
        <taxon>Sapindaceae</taxon>
        <taxon>Hippocastanoideae</taxon>
        <taxon>Acereae</taxon>
        <taxon>Acer</taxon>
    </lineage>
</organism>
<evidence type="ECO:0000313" key="3">
    <source>
        <dbReference type="EMBL" id="KAK0578200.1"/>
    </source>
</evidence>
<evidence type="ECO:0000259" key="2">
    <source>
        <dbReference type="Pfam" id="PF10551"/>
    </source>
</evidence>
<dbReference type="InterPro" id="IPR018289">
    <property type="entry name" value="MULE_transposase_dom"/>
</dbReference>
<dbReference type="Pfam" id="PF10551">
    <property type="entry name" value="MULE"/>
    <property type="match status" value="1"/>
</dbReference>
<dbReference type="Pfam" id="PF03101">
    <property type="entry name" value="FAR1"/>
    <property type="match status" value="1"/>
</dbReference>
<comment type="caution">
    <text evidence="3">The sequence shown here is derived from an EMBL/GenBank/DDBJ whole genome shotgun (WGS) entry which is preliminary data.</text>
</comment>
<proteinExistence type="predicted"/>
<evidence type="ECO:0000313" key="4">
    <source>
        <dbReference type="Proteomes" id="UP001168877"/>
    </source>
</evidence>
<reference evidence="3" key="2">
    <citation type="submission" date="2023-06" db="EMBL/GenBank/DDBJ databases">
        <authorList>
            <person name="Swenson N.G."/>
            <person name="Wegrzyn J.L."/>
            <person name="Mcevoy S.L."/>
        </authorList>
    </citation>
    <scope>NUCLEOTIDE SEQUENCE</scope>
    <source>
        <strain evidence="3">NS2018</strain>
        <tissue evidence="3">Leaf</tissue>
    </source>
</reference>
<evidence type="ECO:0008006" key="5">
    <source>
        <dbReference type="Google" id="ProtNLM"/>
    </source>
</evidence>
<dbReference type="PANTHER" id="PTHR47718">
    <property type="entry name" value="OS01G0519700 PROTEIN"/>
    <property type="match status" value="1"/>
</dbReference>
<dbReference type="EMBL" id="JAUESC010000385">
    <property type="protein sequence ID" value="KAK0578200.1"/>
    <property type="molecule type" value="Genomic_DNA"/>
</dbReference>
<protein>
    <recommendedName>
        <fullName evidence="5">Protein FAR1-RELATED SEQUENCE</fullName>
    </recommendedName>
</protein>
<sequence length="699" mass="80087">MDDTSVIIGHVGIVEDNSMVINNVGAVEDTSMVIAHVGSVEDEPFNFLMSTNNIQVPEVVYDHKPKVGQEFASLDEVHDFYNKYAKEVGFSVRISSSKKNKNDEITRKEYCCFKEGTSCKGIPCEKKRRRGIIRVGCNAKLAVVKTISGNFVVSLFVEEHNHSLVTPRRVHFLKSHRKVTKAQKSLTQHFLAANIPIHQQISVFESQAGGIHNIGCTEKDIYNFKRDLRKEMKGHDAMMLLEHFESEQGKNSAFIFTIKTGNEDRITHCFWADAISRLAYEIYGDVVVFDTTYNTNRYSMVFAPLIGVNNHGQTIVFACAFLSDETTDSFIWLFEQFKKAMPGGAPKMIITDQDLAMTKAISEVFPDSFHRYCSWHILNKFSEKINSVTYRDYYSDFQKCIWQSYTREEFDSNWIEIVEKSNLNDNAWLRSMYELRSKWVPVYINHVFSAGMSSSQRAEISHAFFKRYVSKRNSLFDFITRFNRALAHQRHEELRADHVDINEKPVFKLPLHIEKQMSEIYTHIIDKAMTRSKVSKIVEDDLESVLQKVSQMIIGTENSTQLSIAQQRQQICNEPLAVRAKGCGKRIKGGKEKNKVNVKARRCAACGKAGQSHDKRNCPMLNDRWIVDLHHTMMNMIISIENGDPCVEISIGDGFPLGSPSLMETQQIVLEIEISIEKEIPLWDLHRLHRDADLVLSLH</sequence>